<dbReference type="EMBL" id="JAMYJR010000051">
    <property type="protein sequence ID" value="MCO8276857.1"/>
    <property type="molecule type" value="Genomic_DNA"/>
</dbReference>
<organism evidence="1 2">
    <name type="scientific">Paractinoplanes aksuensis</name>
    <dbReference type="NCBI Taxonomy" id="2939490"/>
    <lineage>
        <taxon>Bacteria</taxon>
        <taxon>Bacillati</taxon>
        <taxon>Actinomycetota</taxon>
        <taxon>Actinomycetes</taxon>
        <taxon>Micromonosporales</taxon>
        <taxon>Micromonosporaceae</taxon>
        <taxon>Paractinoplanes</taxon>
    </lineage>
</organism>
<proteinExistence type="predicted"/>
<reference evidence="1 2" key="1">
    <citation type="submission" date="2022-06" db="EMBL/GenBank/DDBJ databases">
        <title>New Species of the Genus Actinoplanes, ActinopZanes ferrugineus.</title>
        <authorList>
            <person name="Ding P."/>
        </authorList>
    </citation>
    <scope>NUCLEOTIDE SEQUENCE [LARGE SCALE GENOMIC DNA]</scope>
    <source>
        <strain evidence="1 2">TRM88003</strain>
    </source>
</reference>
<dbReference type="Proteomes" id="UP001523369">
    <property type="component" value="Unassembled WGS sequence"/>
</dbReference>
<keyword evidence="2" id="KW-1185">Reference proteome</keyword>
<comment type="caution">
    <text evidence="1">The sequence shown here is derived from an EMBL/GenBank/DDBJ whole genome shotgun (WGS) entry which is preliminary data.</text>
</comment>
<sequence length="213" mass="24192">MGADAEIYVFDYDRYRAEVVPRLLEVVGGAGPTPWFEGVCRRLGEHFEDEWRDLVEELRERPADWSRHCTFLGDDLRHLGPRPANRDAWARTGRREETRRLMDDLRHKRTTVEPPTAAKWGQLRCASVTCPERTRCLLHEQAGEFGPDMLYWLYEAVAAECCVGEREFLGRNATLHDFVPTLRALGLSPTDPVFTLLEALGDRGGALGHDVSG</sequence>
<protein>
    <submittedName>
        <fullName evidence="1">Uncharacterized protein</fullName>
    </submittedName>
</protein>
<gene>
    <name evidence="1" type="ORF">M1L60_40385</name>
</gene>
<evidence type="ECO:0000313" key="1">
    <source>
        <dbReference type="EMBL" id="MCO8276857.1"/>
    </source>
</evidence>
<name>A0ABT1E159_9ACTN</name>
<dbReference type="RefSeq" id="WP_253242880.1">
    <property type="nucleotide sequence ID" value="NZ_JAMYJR010000051.1"/>
</dbReference>
<evidence type="ECO:0000313" key="2">
    <source>
        <dbReference type="Proteomes" id="UP001523369"/>
    </source>
</evidence>
<accession>A0ABT1E159</accession>